<gene>
    <name evidence="2" type="ORF">ACFPCV_05760</name>
</gene>
<accession>A0ABV9RWY3</accession>
<dbReference type="Proteomes" id="UP001595859">
    <property type="component" value="Unassembled WGS sequence"/>
</dbReference>
<proteinExistence type="predicted"/>
<evidence type="ECO:0000256" key="1">
    <source>
        <dbReference type="SAM" id="MobiDB-lite"/>
    </source>
</evidence>
<name>A0ABV9RWY3_9PSEU</name>
<organism evidence="2 3">
    <name type="scientific">Actinophytocola glycyrrhizae</name>
    <dbReference type="NCBI Taxonomy" id="2044873"/>
    <lineage>
        <taxon>Bacteria</taxon>
        <taxon>Bacillati</taxon>
        <taxon>Actinomycetota</taxon>
        <taxon>Actinomycetes</taxon>
        <taxon>Pseudonocardiales</taxon>
        <taxon>Pseudonocardiaceae</taxon>
    </lineage>
</organism>
<evidence type="ECO:0000313" key="3">
    <source>
        <dbReference type="Proteomes" id="UP001595859"/>
    </source>
</evidence>
<reference evidence="3" key="1">
    <citation type="journal article" date="2019" name="Int. J. Syst. Evol. Microbiol.">
        <title>The Global Catalogue of Microorganisms (GCM) 10K type strain sequencing project: providing services to taxonomists for standard genome sequencing and annotation.</title>
        <authorList>
            <consortium name="The Broad Institute Genomics Platform"/>
            <consortium name="The Broad Institute Genome Sequencing Center for Infectious Disease"/>
            <person name="Wu L."/>
            <person name="Ma J."/>
        </authorList>
    </citation>
    <scope>NUCLEOTIDE SEQUENCE [LARGE SCALE GENOMIC DNA]</scope>
    <source>
        <strain evidence="3">ZS-22-S1</strain>
    </source>
</reference>
<feature type="region of interest" description="Disordered" evidence="1">
    <location>
        <begin position="69"/>
        <end position="93"/>
    </location>
</feature>
<dbReference type="EMBL" id="JBHSIS010000002">
    <property type="protein sequence ID" value="MFC4853001.1"/>
    <property type="molecule type" value="Genomic_DNA"/>
</dbReference>
<feature type="compositionally biased region" description="Low complexity" evidence="1">
    <location>
        <begin position="83"/>
        <end position="92"/>
    </location>
</feature>
<comment type="caution">
    <text evidence="2">The sequence shown here is derived from an EMBL/GenBank/DDBJ whole genome shotgun (WGS) entry which is preliminary data.</text>
</comment>
<evidence type="ECO:0000313" key="2">
    <source>
        <dbReference type="EMBL" id="MFC4853001.1"/>
    </source>
</evidence>
<dbReference type="RefSeq" id="WP_378054948.1">
    <property type="nucleotide sequence ID" value="NZ_JBHSIS010000002.1"/>
</dbReference>
<sequence length="116" mass="12851">MPPWLRACDDIRDQGWGDQWAGRVVQEDDIHLAVVRAYDVAFGADGYLVDMYGWTVTLLADHEHNPPSLTRHLPAHVPDGANSTTPPTRSSTGRLISTSMYETCCTSKPRPLRACS</sequence>
<keyword evidence="3" id="KW-1185">Reference proteome</keyword>
<protein>
    <submittedName>
        <fullName evidence="2">Uncharacterized protein</fullName>
    </submittedName>
</protein>